<dbReference type="InterPro" id="IPR013783">
    <property type="entry name" value="Ig-like_fold"/>
</dbReference>
<evidence type="ECO:0000313" key="4">
    <source>
        <dbReference type="EnsemblMetazoa" id="CJA36064c.1"/>
    </source>
</evidence>
<dbReference type="SMART" id="SM00557">
    <property type="entry name" value="IG_FLMN"/>
    <property type="match status" value="2"/>
</dbReference>
<keyword evidence="5" id="KW-1185">Reference proteome</keyword>
<comment type="similarity">
    <text evidence="1">Belongs to the filamin family.</text>
</comment>
<reference evidence="4" key="2">
    <citation type="submission" date="2022-06" db="UniProtKB">
        <authorList>
            <consortium name="EnsemblMetazoa"/>
        </authorList>
    </citation>
    <scope>IDENTIFICATION</scope>
    <source>
        <strain evidence="4">DF5081</strain>
    </source>
</reference>
<feature type="repeat" description="Filamin" evidence="3">
    <location>
        <begin position="20"/>
        <end position="116"/>
    </location>
</feature>
<dbReference type="PANTHER" id="PTHR38537">
    <property type="entry name" value="JITTERBUG, ISOFORM N"/>
    <property type="match status" value="1"/>
</dbReference>
<dbReference type="Gene3D" id="2.60.40.10">
    <property type="entry name" value="Immunoglobulins"/>
    <property type="match status" value="2"/>
</dbReference>
<dbReference type="Proteomes" id="UP000005237">
    <property type="component" value="Unassembled WGS sequence"/>
</dbReference>
<accession>A0A8R1IQ15</accession>
<dbReference type="InterPro" id="IPR017868">
    <property type="entry name" value="Filamin/ABP280_repeat-like"/>
</dbReference>
<evidence type="ECO:0000256" key="3">
    <source>
        <dbReference type="PROSITE-ProRule" id="PRU00087"/>
    </source>
</evidence>
<dbReference type="AlphaFoldDB" id="A0A8R1IQ15"/>
<evidence type="ECO:0000256" key="2">
    <source>
        <dbReference type="ARBA" id="ARBA00022737"/>
    </source>
</evidence>
<name>A0A8R1IQ15_CAEJA</name>
<keyword evidence="2" id="KW-0677">Repeat</keyword>
<feature type="repeat" description="Filamin" evidence="3">
    <location>
        <begin position="117"/>
        <end position="189"/>
    </location>
</feature>
<dbReference type="InterPro" id="IPR001298">
    <property type="entry name" value="Filamin/ABP280_rpt"/>
</dbReference>
<evidence type="ECO:0000256" key="1">
    <source>
        <dbReference type="ARBA" id="ARBA00009238"/>
    </source>
</evidence>
<dbReference type="InterPro" id="IPR014756">
    <property type="entry name" value="Ig_E-set"/>
</dbReference>
<dbReference type="InterPro" id="IPR044801">
    <property type="entry name" value="Filamin"/>
</dbReference>
<dbReference type="PANTHER" id="PTHR38537:SF8">
    <property type="entry name" value="FILAMIN-A"/>
    <property type="match status" value="1"/>
</dbReference>
<dbReference type="GO" id="GO:0051015">
    <property type="term" value="F:actin filament binding"/>
    <property type="evidence" value="ECO:0007669"/>
    <property type="project" value="InterPro"/>
</dbReference>
<dbReference type="GO" id="GO:0030036">
    <property type="term" value="P:actin cytoskeleton organization"/>
    <property type="evidence" value="ECO:0007669"/>
    <property type="project" value="InterPro"/>
</dbReference>
<protein>
    <submittedName>
        <fullName evidence="4">Uncharacterized protein</fullName>
    </submittedName>
</protein>
<reference evidence="5" key="1">
    <citation type="submission" date="2010-08" db="EMBL/GenBank/DDBJ databases">
        <authorList>
            <consortium name="Caenorhabditis japonica Sequencing Consortium"/>
            <person name="Wilson R.K."/>
        </authorList>
    </citation>
    <scope>NUCLEOTIDE SEQUENCE [LARGE SCALE GENOMIC DNA]</scope>
    <source>
        <strain evidence="5">DF5081</strain>
    </source>
</reference>
<proteinExistence type="inferred from homology"/>
<dbReference type="SUPFAM" id="SSF81296">
    <property type="entry name" value="E set domains"/>
    <property type="match status" value="2"/>
</dbReference>
<dbReference type="PROSITE" id="PS50194">
    <property type="entry name" value="FILAMIN_REPEAT"/>
    <property type="match status" value="2"/>
</dbReference>
<evidence type="ECO:0000313" key="5">
    <source>
        <dbReference type="Proteomes" id="UP000005237"/>
    </source>
</evidence>
<sequence>MWAEPNLLNSPFVLKVIEPVAGLKASATRVTGIDESKTYTVGEKIPFRVDTRLCGYDVVPKVEILDSSLNKINYGAREITPGIFEYNFIPEQAVKHNIDVSVGLVSAPGAPFAINVKEPIDTSKLRIYGPGVDGPVYSKEPTRFTIDATQAGPGAVEVALSDDQGEKVDLDVLDNQDGSFTVKYTAQRP</sequence>
<dbReference type="Pfam" id="PF00630">
    <property type="entry name" value="Filamin"/>
    <property type="match status" value="2"/>
</dbReference>
<organism evidence="4 5">
    <name type="scientific">Caenorhabditis japonica</name>
    <dbReference type="NCBI Taxonomy" id="281687"/>
    <lineage>
        <taxon>Eukaryota</taxon>
        <taxon>Metazoa</taxon>
        <taxon>Ecdysozoa</taxon>
        <taxon>Nematoda</taxon>
        <taxon>Chromadorea</taxon>
        <taxon>Rhabditida</taxon>
        <taxon>Rhabditina</taxon>
        <taxon>Rhabditomorpha</taxon>
        <taxon>Rhabditoidea</taxon>
        <taxon>Rhabditidae</taxon>
        <taxon>Peloderinae</taxon>
        <taxon>Caenorhabditis</taxon>
    </lineage>
</organism>
<dbReference type="EnsemblMetazoa" id="CJA36064c.1">
    <property type="protein sequence ID" value="CJA36064c.1"/>
    <property type="gene ID" value="WBGene00211911"/>
</dbReference>